<comment type="caution">
    <text evidence="5">The sequence shown here is derived from an EMBL/GenBank/DDBJ whole genome shotgun (WGS) entry which is preliminary data.</text>
</comment>
<feature type="domain" description="Aerobactin siderophore biosynthesis IucA/IucC-like C-terminal" evidence="4">
    <location>
        <begin position="440"/>
        <end position="610"/>
    </location>
</feature>
<comment type="similarity">
    <text evidence="2">Belongs to the IucA/IucC family.</text>
</comment>
<dbReference type="InterPro" id="IPR007310">
    <property type="entry name" value="Aerobactin_biosyn_IucA/IucC_N"/>
</dbReference>
<dbReference type="Gene3D" id="1.10.510.40">
    <property type="match status" value="1"/>
</dbReference>
<dbReference type="Proteomes" id="UP000031982">
    <property type="component" value="Unassembled WGS sequence"/>
</dbReference>
<dbReference type="InterPro" id="IPR022770">
    <property type="entry name" value="IucA/IucC-like_C"/>
</dbReference>
<name>A0ABR5ARW3_BACBA</name>
<evidence type="ECO:0000259" key="3">
    <source>
        <dbReference type="Pfam" id="PF04183"/>
    </source>
</evidence>
<dbReference type="Gene3D" id="6.10.250.3370">
    <property type="match status" value="1"/>
</dbReference>
<feature type="domain" description="Aerobactin siderophore biosynthesis IucA/IucC N-terminal" evidence="3">
    <location>
        <begin position="172"/>
        <end position="420"/>
    </location>
</feature>
<dbReference type="Gene3D" id="3.30.310.280">
    <property type="match status" value="1"/>
</dbReference>
<dbReference type="Pfam" id="PF04183">
    <property type="entry name" value="IucA_IucC"/>
    <property type="match status" value="1"/>
</dbReference>
<gene>
    <name evidence="5" type="ORF">SD77_1385</name>
</gene>
<evidence type="ECO:0000313" key="5">
    <source>
        <dbReference type="EMBL" id="KIL77399.1"/>
    </source>
</evidence>
<dbReference type="EMBL" id="JXLP01000014">
    <property type="protein sequence ID" value="KIL77399.1"/>
    <property type="molecule type" value="Genomic_DNA"/>
</dbReference>
<dbReference type="PANTHER" id="PTHR34384:SF6">
    <property type="entry name" value="STAPHYLOFERRIN B SYNTHASE"/>
    <property type="match status" value="1"/>
</dbReference>
<comment type="pathway">
    <text evidence="1">Siderophore biosynthesis.</text>
</comment>
<reference evidence="5 6" key="1">
    <citation type="submission" date="2015-01" db="EMBL/GenBank/DDBJ databases">
        <title>Genome Assembly of Bacillus badius MTCC 1458.</title>
        <authorList>
            <person name="Verma A."/>
            <person name="Khatri I."/>
            <person name="Mual P."/>
            <person name="Subramanian S."/>
            <person name="Krishnamurthi S."/>
        </authorList>
    </citation>
    <scope>NUCLEOTIDE SEQUENCE [LARGE SCALE GENOMIC DNA]</scope>
    <source>
        <strain evidence="5 6">MTCC 1458</strain>
    </source>
</reference>
<protein>
    <submittedName>
        <fullName evidence="5">Siderophore S biosynthesis protein</fullName>
    </submittedName>
</protein>
<evidence type="ECO:0000259" key="4">
    <source>
        <dbReference type="Pfam" id="PF06276"/>
    </source>
</evidence>
<dbReference type="InterPro" id="IPR037455">
    <property type="entry name" value="LucA/IucC-like"/>
</dbReference>
<proteinExistence type="inferred from homology"/>
<sequence length="641" mass="73733">MNKAAVMNKRQERGVFMNGNEIQHGQPFPEYDGVLQSESFSQVRRRIFRQLIESLLFEGIMEPEVTITSENERTYVLQGMDEAGNAVYYQCQGKHPGSFGRIRLTSEPVKRIAQNKEEEAHSLTAFLLETSRLMNNDSPMLSLFIEEINQTLLKDAFAQFCRGQQPALQKPDYDELEGDIMDGHPYHPCYKSRIGFDLADNCTYGPEFKPVIQPVWVAVKKEEAKISAAKQLDHAAFLQEELGEKTFKRFVSLLTQKGRSTEEYTFIPIHPWQWREQVSTGFIEPFSDGRLIYLGEGEDLYRPQQSIRTLANYSFPKKAYIKLPLSITNTSTGRILAQHTILNAARLSDWLGEILESDSYLKETCRLILLKEILGVTYDHQSLPDPIETQVYGTLGAIWRESLHSYLEPGEEALPFNALATVDINGKPFIDPWVRELGISCWLKDLLQVSIVPLIHLLYKHGVAMESHAQNMILIQQEGRPSRIALKDFHDGLRFSRDYLRDPDRCPNIVLPPGNHPRLNRNSFIELRDPTAVKDFFQDAFFFINLGELAFFLEKHYSWPEEDFWALIAEIISDYQSQFPGLEERFAVFNLFSETMEVEQLTKRRLFAEEGTRSQPVQNPLYAFRQKAAQNQSKEAGIDQP</sequence>
<keyword evidence="6" id="KW-1185">Reference proteome</keyword>
<dbReference type="RefSeq" id="WP_052477354.1">
    <property type="nucleotide sequence ID" value="NZ_JARTHD010000026.1"/>
</dbReference>
<dbReference type="Pfam" id="PF06276">
    <property type="entry name" value="FhuF"/>
    <property type="match status" value="1"/>
</dbReference>
<organism evidence="5 6">
    <name type="scientific">Bacillus badius</name>
    <dbReference type="NCBI Taxonomy" id="1455"/>
    <lineage>
        <taxon>Bacteria</taxon>
        <taxon>Bacillati</taxon>
        <taxon>Bacillota</taxon>
        <taxon>Bacilli</taxon>
        <taxon>Bacillales</taxon>
        <taxon>Bacillaceae</taxon>
        <taxon>Pseudobacillus</taxon>
    </lineage>
</organism>
<accession>A0ABR5ARW3</accession>
<evidence type="ECO:0000256" key="2">
    <source>
        <dbReference type="ARBA" id="ARBA00007832"/>
    </source>
</evidence>
<dbReference type="PANTHER" id="PTHR34384">
    <property type="entry name" value="L-2,3-DIAMINOPROPANOATE--CITRATE LIGASE"/>
    <property type="match status" value="1"/>
</dbReference>
<evidence type="ECO:0000256" key="1">
    <source>
        <dbReference type="ARBA" id="ARBA00004924"/>
    </source>
</evidence>
<evidence type="ECO:0000313" key="6">
    <source>
        <dbReference type="Proteomes" id="UP000031982"/>
    </source>
</evidence>